<organism evidence="1">
    <name type="scientific">Trypanosoma brucei brucei (strain 927/4 GUTat10.1)</name>
    <dbReference type="NCBI Taxonomy" id="185431"/>
    <lineage>
        <taxon>Eukaryota</taxon>
        <taxon>Discoba</taxon>
        <taxon>Euglenozoa</taxon>
        <taxon>Kinetoplastea</taxon>
        <taxon>Metakinetoplastina</taxon>
        <taxon>Trypanosomatida</taxon>
        <taxon>Trypanosomatidae</taxon>
        <taxon>Trypanosoma</taxon>
    </lineage>
</organism>
<proteinExistence type="predicted"/>
<protein>
    <submittedName>
        <fullName evidence="1">Uncharacterized protein</fullName>
    </submittedName>
</protein>
<name>Q4FKJ5_TRYB2</name>
<dbReference type="AlphaFoldDB" id="Q4FKJ5"/>
<gene>
    <name evidence="1" type="ORF">Tb10.v4.0221</name>
</gene>
<accession>Q4FKJ5</accession>
<reference evidence="1" key="1">
    <citation type="submission" date="2005-06" db="EMBL/GenBank/DDBJ databases">
        <authorList>
            <person name="Lennard N."/>
            <person name="Barron A."/>
            <person name="Clark L."/>
            <person name="Corton C."/>
            <person name="Harris B."/>
            <person name="Line A."/>
            <person name="Berriman M."/>
            <person name="Hertz-Fowler C."/>
            <person name="Renauld H."/>
            <person name="Bohme U."/>
            <person name="Arrowsmith C."/>
            <person name="Cronin C."/>
            <person name="Davies R."/>
            <person name="Doggett J."/>
            <person name="Fraser A."/>
            <person name="Johnson D."/>
            <person name="Larke N."/>
            <person name="Leech V."/>
            <person name="Lord A."/>
            <person name="MacLeod A."/>
            <person name="Norbertczak H."/>
            <person name="Ormand D."/>
            <person name="Quail M."/>
            <person name="Rabbinowitsch E."/>
            <person name="Rajandream M."/>
            <person name="Reitter C."/>
            <person name="Sharp S."/>
            <person name="Woodward J."/>
            <person name="Hall N."/>
            <person name="Melville S.and.Barrell.B."/>
        </authorList>
    </citation>
    <scope>NUCLEOTIDE SEQUENCE</scope>
    <source>
        <strain evidence="1">927/4 GUTat10.1</strain>
    </source>
</reference>
<evidence type="ECO:0000313" key="1">
    <source>
        <dbReference type="EMBL" id="CAJ16932.1"/>
    </source>
</evidence>
<sequence>MHVKKKKSALSKKCWAQIVDTKEAYASTRLRVTIVHVCSRFSLFSLSFCKKENKSFLSIIFISIRLSTRNSEHYFLLPHIILDIFYELLSYVSESFGYTREMVLGIVMIVCLLLKMESHLRLLYCGCGDVYFTYSRKYLLPICWVYLENNETVIFAFICEQSEWRMHNSITLIVSPLFYHRRCISQSFNDKANHE</sequence>
<dbReference type="EMBL" id="CT009752">
    <property type="protein sequence ID" value="CAJ16932.1"/>
    <property type="molecule type" value="Genomic_DNA"/>
</dbReference>
<dbReference type="VEuPathDB" id="TriTrypDB:Tb10.v4.0221"/>